<dbReference type="Pfam" id="PF01547">
    <property type="entry name" value="SBP_bac_1"/>
    <property type="match status" value="1"/>
</dbReference>
<dbReference type="EMBL" id="BSUJ01000001">
    <property type="protein sequence ID" value="GMA20438.1"/>
    <property type="molecule type" value="Genomic_DNA"/>
</dbReference>
<comment type="caution">
    <text evidence="1">The sequence shown here is derived from an EMBL/GenBank/DDBJ whole genome shotgun (WGS) entry which is preliminary data.</text>
</comment>
<dbReference type="SUPFAM" id="SSF53850">
    <property type="entry name" value="Periplasmic binding protein-like II"/>
    <property type="match status" value="1"/>
</dbReference>
<evidence type="ECO:0000313" key="2">
    <source>
        <dbReference type="Proteomes" id="UP001157109"/>
    </source>
</evidence>
<dbReference type="RefSeq" id="WP_241446519.1">
    <property type="nucleotide sequence ID" value="NZ_BSUJ01000001.1"/>
</dbReference>
<accession>A0ABQ6HRY4</accession>
<dbReference type="PANTHER" id="PTHR43649">
    <property type="entry name" value="ARABINOSE-BINDING PROTEIN-RELATED"/>
    <property type="match status" value="1"/>
</dbReference>
<proteinExistence type="predicted"/>
<sequence length="459" mass="49579">MPRRPSTEAEYLASLVPASARAQQAMRAQQLDRRALLRGAGVAGAALALPSLLSACGGSSGGSASGGGAASGTVKLGSNQSDAVPKAAVASLVAAFQKANPGLTVVTNTIDHNTFQENINNYLQGSPDDVFTWFSGYRMRYFASKGLIGDISDVWGNLQGYSEAQKKASTGDDGKQYLVPTTYYPWAMHYRKSVWDKHGYTVPKTLDELVALSTKMQKDGLAPIAFGDKDGWPAMGTFDILNMRVNGYDYHVSLMAGKEDWTGAKVKKVFDQWKALLPFHQADSLGRTWQEAAQSLQKGQSGMYYLGTFVAQQFAKGAEQDDLLFFNFPEIDSAVGADAIDAPIDGYMMSKRPKNEAGSKKFLEFLGSGPAQDILVQADPSVIACSEKADTAKYTKLQKASLDFVKQAKSIAQFLDRDSRPDFASTVVTPALQSFIKNPADLDTILGQVESQKKAMFTS</sequence>
<dbReference type="InterPro" id="IPR006059">
    <property type="entry name" value="SBP"/>
</dbReference>
<evidence type="ECO:0000313" key="1">
    <source>
        <dbReference type="EMBL" id="GMA20438.1"/>
    </source>
</evidence>
<dbReference type="Gene3D" id="3.40.190.10">
    <property type="entry name" value="Periplasmic binding protein-like II"/>
    <property type="match status" value="2"/>
</dbReference>
<dbReference type="InterPro" id="IPR006311">
    <property type="entry name" value="TAT_signal"/>
</dbReference>
<keyword evidence="2" id="KW-1185">Reference proteome</keyword>
<reference evidence="2" key="1">
    <citation type="journal article" date="2019" name="Int. J. Syst. Evol. Microbiol.">
        <title>The Global Catalogue of Microorganisms (GCM) 10K type strain sequencing project: providing services to taxonomists for standard genome sequencing and annotation.</title>
        <authorList>
            <consortium name="The Broad Institute Genomics Platform"/>
            <consortium name="The Broad Institute Genome Sequencing Center for Infectious Disease"/>
            <person name="Wu L."/>
            <person name="Ma J."/>
        </authorList>
    </citation>
    <scope>NUCLEOTIDE SEQUENCE [LARGE SCALE GENOMIC DNA]</scope>
    <source>
        <strain evidence="2">NBRC 105830</strain>
    </source>
</reference>
<protein>
    <submittedName>
        <fullName evidence="1">ABC transporter substrate-binding protein</fullName>
    </submittedName>
</protein>
<dbReference type="Proteomes" id="UP001157109">
    <property type="component" value="Unassembled WGS sequence"/>
</dbReference>
<gene>
    <name evidence="1" type="ORF">GCM10025862_24590</name>
</gene>
<organism evidence="1 2">
    <name type="scientific">Arsenicicoccus piscis</name>
    <dbReference type="NCBI Taxonomy" id="673954"/>
    <lineage>
        <taxon>Bacteria</taxon>
        <taxon>Bacillati</taxon>
        <taxon>Actinomycetota</taxon>
        <taxon>Actinomycetes</taxon>
        <taxon>Micrococcales</taxon>
        <taxon>Intrasporangiaceae</taxon>
        <taxon>Arsenicicoccus</taxon>
    </lineage>
</organism>
<dbReference type="InterPro" id="IPR050490">
    <property type="entry name" value="Bact_solute-bd_prot1"/>
</dbReference>
<dbReference type="PROSITE" id="PS51318">
    <property type="entry name" value="TAT"/>
    <property type="match status" value="1"/>
</dbReference>
<name>A0ABQ6HRY4_9MICO</name>